<dbReference type="EMBL" id="JBGBPQ010000001">
    <property type="protein sequence ID" value="KAL1530069.1"/>
    <property type="molecule type" value="Genomic_DNA"/>
</dbReference>
<comment type="caution">
    <text evidence="2">The sequence shown here is derived from an EMBL/GenBank/DDBJ whole genome shotgun (WGS) entry which is preliminary data.</text>
</comment>
<name>A0AB34K6F8_PRYPA</name>
<evidence type="ECO:0000313" key="3">
    <source>
        <dbReference type="Proteomes" id="UP001515480"/>
    </source>
</evidence>
<keyword evidence="3" id="KW-1185">Reference proteome</keyword>
<feature type="transmembrane region" description="Helical" evidence="1">
    <location>
        <begin position="20"/>
        <end position="40"/>
    </location>
</feature>
<organism evidence="2 3">
    <name type="scientific">Prymnesium parvum</name>
    <name type="common">Toxic golden alga</name>
    <dbReference type="NCBI Taxonomy" id="97485"/>
    <lineage>
        <taxon>Eukaryota</taxon>
        <taxon>Haptista</taxon>
        <taxon>Haptophyta</taxon>
        <taxon>Prymnesiophyceae</taxon>
        <taxon>Prymnesiales</taxon>
        <taxon>Prymnesiaceae</taxon>
        <taxon>Prymnesium</taxon>
    </lineage>
</organism>
<evidence type="ECO:0000256" key="1">
    <source>
        <dbReference type="SAM" id="Phobius"/>
    </source>
</evidence>
<proteinExistence type="predicted"/>
<dbReference type="Proteomes" id="UP001515480">
    <property type="component" value="Unassembled WGS sequence"/>
</dbReference>
<sequence>MDAGLSEALLSSSRAEPHNAYARITCTALGLVAVLGIGMLSSNAFRFEAQSLAPAPAEVKHLTESDLSSNPLQEFVARSSKRGACHANGSPKGFPIPWAMALAVSPNDGAAASLRSIGIQGVTNEAIYFVCRGGPGGAAGPPPGLKEYNASMMHIAGNYPGAHFEEQWRAEGTVREVPLSSLGAHGLPPPERGLLVQMVASSVFTIKRAEANSGSLAPFAAGGRLALSDAAGHDAHLLADAVTHVQAQDKTSDELQLDAIRAGMRVYSLTPHRMEVLNGGPQWPSGPLRFEWQREGDGGESWATPKRILPYNWPIVE</sequence>
<dbReference type="AlphaFoldDB" id="A0AB34K6F8"/>
<evidence type="ECO:0000313" key="2">
    <source>
        <dbReference type="EMBL" id="KAL1530069.1"/>
    </source>
</evidence>
<keyword evidence="1" id="KW-1133">Transmembrane helix</keyword>
<keyword evidence="1" id="KW-0472">Membrane</keyword>
<accession>A0AB34K6F8</accession>
<keyword evidence="1" id="KW-0812">Transmembrane</keyword>
<protein>
    <submittedName>
        <fullName evidence="2">Uncharacterized protein</fullName>
    </submittedName>
</protein>
<reference evidence="2 3" key="1">
    <citation type="journal article" date="2024" name="Science">
        <title>Giant polyketide synthase enzymes in the biosynthesis of giant marine polyether toxins.</title>
        <authorList>
            <person name="Fallon T.R."/>
            <person name="Shende V.V."/>
            <person name="Wierzbicki I.H."/>
            <person name="Pendleton A.L."/>
            <person name="Watervoot N.F."/>
            <person name="Auber R.P."/>
            <person name="Gonzalez D.J."/>
            <person name="Wisecaver J.H."/>
            <person name="Moore B.S."/>
        </authorList>
    </citation>
    <scope>NUCLEOTIDE SEQUENCE [LARGE SCALE GENOMIC DNA]</scope>
    <source>
        <strain evidence="2 3">12B1</strain>
    </source>
</reference>
<gene>
    <name evidence="2" type="ORF">AB1Y20_000991</name>
</gene>